<gene>
    <name evidence="9" type="ORF">GCM10017600_41500</name>
</gene>
<dbReference type="SUPFAM" id="SSF46894">
    <property type="entry name" value="C-terminal effector domain of the bipartite response regulators"/>
    <property type="match status" value="1"/>
</dbReference>
<dbReference type="InterPro" id="IPR001867">
    <property type="entry name" value="OmpR/PhoB-type_DNA-bd"/>
</dbReference>
<comment type="similarity">
    <text evidence="1">Belongs to the AfsR/DnrI/RedD regulatory family.</text>
</comment>
<evidence type="ECO:0000256" key="4">
    <source>
        <dbReference type="ARBA" id="ARBA00023163"/>
    </source>
</evidence>
<evidence type="ECO:0000259" key="8">
    <source>
        <dbReference type="PROSITE" id="PS51755"/>
    </source>
</evidence>
<dbReference type="CDD" id="cd15831">
    <property type="entry name" value="BTAD"/>
    <property type="match status" value="1"/>
</dbReference>
<keyword evidence="4" id="KW-0804">Transcription</keyword>
<dbReference type="AlphaFoldDB" id="A0A9W6I4D1"/>
<dbReference type="PROSITE" id="PS50005">
    <property type="entry name" value="TPR"/>
    <property type="match status" value="2"/>
</dbReference>
<dbReference type="InterPro" id="IPR051677">
    <property type="entry name" value="AfsR-DnrI-RedD_regulator"/>
</dbReference>
<feature type="repeat" description="TPR" evidence="5">
    <location>
        <begin position="877"/>
        <end position="910"/>
    </location>
</feature>
<dbReference type="Proteomes" id="UP001143474">
    <property type="component" value="Unassembled WGS sequence"/>
</dbReference>
<keyword evidence="3 6" id="KW-0238">DNA-binding</keyword>
<proteinExistence type="inferred from homology"/>
<evidence type="ECO:0000256" key="2">
    <source>
        <dbReference type="ARBA" id="ARBA00023015"/>
    </source>
</evidence>
<evidence type="ECO:0000313" key="9">
    <source>
        <dbReference type="EMBL" id="GLK10744.1"/>
    </source>
</evidence>
<sequence>MSVVRFSVLGPLTITRDGVTTPVSSGKIRTLLASLLLRPNQVVSVDQLVERLWEERSPRDPRRVVQTTVVRLRQTPGLGELVLTRPGGYVARLEEHQLDLLEFLRLTEAAEAAADPEEESRILRRALALWRGPACEDVDSTVLHRVETPPLAERRLLAVERRIDLDLRSGRDEGLVAELRALTAEHPLRERFRVQLMAALHRGGRQAEALDAYRAVFQLLQEELGIAPGEELRTLHQAILTGDHERHPLLASGPPVHGSGPVPGGPGAAGRASLPVPDTEPPAAQVVNEPAAGMAYPPQEIPSDISHFVGRADELGLLDKVLAEGDPRATSAPRAVVIVGSAGIGKTALATRWCTAVAPAFPDGQLHINLRGFETLPPITPLCALATLLRSLGVPPQDIPRDLAAASALFRTRTAGRRMIVFLDNVSNTEQARPLLPGRGCVAVITSRNQLRGLVAREAIARISVSPLEVSDSLRLLGRVAGEGRIEAEEAQARALASLCDNSPLALRIIGERLARQPDRPLAAFVEELGGGHERLDAFDSGDDAGTDLRTVLSWSYESLSPQTARVLRLVGGLYPGAHLSLAAASAVCDLPVDQTRRHLDQLVATHLVEQHGHDRYHLHDLVRAYAAEQTLWQDSPEERDGAISRLLAWFAHSLFAVDVTFAPDRHRDPLPEAAGAFTSVGFADHRAALRWCELEHSTFTALPAWAYANRAFDAACQIAYLLENFLAHYKDWHILIDSHRAAVSAARENGDRRLEGHLLNAMGNAYAELHRREEADRCYQEALSAFDACDDLRGRAKILGNLAMLAIDAGDYETAWLRCVEALDLCTRLGNERGRAHNLDNLGEIHFGLGDFGEAVETWRAALEMNRRGGSLFVQATNLTNLGRAFAALDMHDQAIARYQEAIAISRTIDSDRGLAAASVRLGDSHHALGDTAAARDAWAEALGIYSSSGDPRAEEVRTRLTPS</sequence>
<dbReference type="SUPFAM" id="SSF48452">
    <property type="entry name" value="TPR-like"/>
    <property type="match status" value="2"/>
</dbReference>
<dbReference type="GO" id="GO:0006355">
    <property type="term" value="P:regulation of DNA-templated transcription"/>
    <property type="evidence" value="ECO:0007669"/>
    <property type="project" value="InterPro"/>
</dbReference>
<organism evidence="9 10">
    <name type="scientific">Streptosporangium carneum</name>
    <dbReference type="NCBI Taxonomy" id="47481"/>
    <lineage>
        <taxon>Bacteria</taxon>
        <taxon>Bacillati</taxon>
        <taxon>Actinomycetota</taxon>
        <taxon>Actinomycetes</taxon>
        <taxon>Streptosporangiales</taxon>
        <taxon>Streptosporangiaceae</taxon>
        <taxon>Streptosporangium</taxon>
    </lineage>
</organism>
<evidence type="ECO:0000256" key="5">
    <source>
        <dbReference type="PROSITE-ProRule" id="PRU00339"/>
    </source>
</evidence>
<evidence type="ECO:0000313" key="10">
    <source>
        <dbReference type="Proteomes" id="UP001143474"/>
    </source>
</evidence>
<dbReference type="PANTHER" id="PTHR35807">
    <property type="entry name" value="TRANSCRIPTIONAL REGULATOR REDD-RELATED"/>
    <property type="match status" value="1"/>
</dbReference>
<feature type="region of interest" description="Disordered" evidence="7">
    <location>
        <begin position="250"/>
        <end position="284"/>
    </location>
</feature>
<dbReference type="InterPro" id="IPR036388">
    <property type="entry name" value="WH-like_DNA-bd_sf"/>
</dbReference>
<evidence type="ECO:0000256" key="3">
    <source>
        <dbReference type="ARBA" id="ARBA00023125"/>
    </source>
</evidence>
<dbReference type="Pfam" id="PF03704">
    <property type="entry name" value="BTAD"/>
    <property type="match status" value="1"/>
</dbReference>
<dbReference type="GO" id="GO:0003677">
    <property type="term" value="F:DNA binding"/>
    <property type="evidence" value="ECO:0007669"/>
    <property type="project" value="UniProtKB-UniRule"/>
</dbReference>
<protein>
    <recommendedName>
        <fullName evidence="8">OmpR/PhoB-type domain-containing protein</fullName>
    </recommendedName>
</protein>
<dbReference type="Gene3D" id="3.40.50.300">
    <property type="entry name" value="P-loop containing nucleotide triphosphate hydrolases"/>
    <property type="match status" value="1"/>
</dbReference>
<dbReference type="Gene3D" id="1.10.10.10">
    <property type="entry name" value="Winged helix-like DNA-binding domain superfamily/Winged helix DNA-binding domain"/>
    <property type="match status" value="1"/>
</dbReference>
<dbReference type="InterPro" id="IPR016032">
    <property type="entry name" value="Sig_transdc_resp-reg_C-effctor"/>
</dbReference>
<comment type="caution">
    <text evidence="9">The sequence shown here is derived from an EMBL/GenBank/DDBJ whole genome shotgun (WGS) entry which is preliminary data.</text>
</comment>
<dbReference type="PANTHER" id="PTHR35807:SF1">
    <property type="entry name" value="TRANSCRIPTIONAL REGULATOR REDD"/>
    <property type="match status" value="1"/>
</dbReference>
<accession>A0A9W6I4D1</accession>
<dbReference type="SMART" id="SM00862">
    <property type="entry name" value="Trans_reg_C"/>
    <property type="match status" value="1"/>
</dbReference>
<feature type="repeat" description="TPR" evidence="5">
    <location>
        <begin position="837"/>
        <end position="870"/>
    </location>
</feature>
<dbReference type="PROSITE" id="PS51755">
    <property type="entry name" value="OMPR_PHOB"/>
    <property type="match status" value="1"/>
</dbReference>
<dbReference type="GO" id="GO:0000160">
    <property type="term" value="P:phosphorelay signal transduction system"/>
    <property type="evidence" value="ECO:0007669"/>
    <property type="project" value="InterPro"/>
</dbReference>
<dbReference type="Pfam" id="PF00486">
    <property type="entry name" value="Trans_reg_C"/>
    <property type="match status" value="1"/>
</dbReference>
<name>A0A9W6I4D1_9ACTN</name>
<dbReference type="Pfam" id="PF13424">
    <property type="entry name" value="TPR_12"/>
    <property type="match status" value="2"/>
</dbReference>
<feature type="compositionally biased region" description="Low complexity" evidence="7">
    <location>
        <begin position="251"/>
        <end position="260"/>
    </location>
</feature>
<dbReference type="InterPro" id="IPR019734">
    <property type="entry name" value="TPR_rpt"/>
</dbReference>
<keyword evidence="2" id="KW-0805">Transcription regulation</keyword>
<keyword evidence="5" id="KW-0802">TPR repeat</keyword>
<evidence type="ECO:0000256" key="6">
    <source>
        <dbReference type="PROSITE-ProRule" id="PRU01091"/>
    </source>
</evidence>
<evidence type="ECO:0000256" key="7">
    <source>
        <dbReference type="SAM" id="MobiDB-lite"/>
    </source>
</evidence>
<keyword evidence="10" id="KW-1185">Reference proteome</keyword>
<dbReference type="SUPFAM" id="SSF52540">
    <property type="entry name" value="P-loop containing nucleoside triphosphate hydrolases"/>
    <property type="match status" value="1"/>
</dbReference>
<reference evidence="9" key="1">
    <citation type="journal article" date="2014" name="Int. J. Syst. Evol. Microbiol.">
        <title>Complete genome sequence of Corynebacterium casei LMG S-19264T (=DSM 44701T), isolated from a smear-ripened cheese.</title>
        <authorList>
            <consortium name="US DOE Joint Genome Institute (JGI-PGF)"/>
            <person name="Walter F."/>
            <person name="Albersmeier A."/>
            <person name="Kalinowski J."/>
            <person name="Ruckert C."/>
        </authorList>
    </citation>
    <scope>NUCLEOTIDE SEQUENCE</scope>
    <source>
        <strain evidence="9">VKM Ac-2007</strain>
    </source>
</reference>
<dbReference type="InterPro" id="IPR011990">
    <property type="entry name" value="TPR-like_helical_dom_sf"/>
</dbReference>
<dbReference type="PRINTS" id="PR00364">
    <property type="entry name" value="DISEASERSIST"/>
</dbReference>
<reference evidence="9" key="2">
    <citation type="submission" date="2023-01" db="EMBL/GenBank/DDBJ databases">
        <authorList>
            <person name="Sun Q."/>
            <person name="Evtushenko L."/>
        </authorList>
    </citation>
    <scope>NUCLEOTIDE SEQUENCE</scope>
    <source>
        <strain evidence="9">VKM Ac-2007</strain>
    </source>
</reference>
<evidence type="ECO:0000256" key="1">
    <source>
        <dbReference type="ARBA" id="ARBA00005820"/>
    </source>
</evidence>
<dbReference type="SMART" id="SM00028">
    <property type="entry name" value="TPR"/>
    <property type="match status" value="5"/>
</dbReference>
<dbReference type="Gene3D" id="1.25.40.10">
    <property type="entry name" value="Tetratricopeptide repeat domain"/>
    <property type="match status" value="2"/>
</dbReference>
<dbReference type="InterPro" id="IPR027417">
    <property type="entry name" value="P-loop_NTPase"/>
</dbReference>
<feature type="DNA-binding region" description="OmpR/PhoB-type" evidence="6">
    <location>
        <begin position="1"/>
        <end position="93"/>
    </location>
</feature>
<dbReference type="SMART" id="SM01043">
    <property type="entry name" value="BTAD"/>
    <property type="match status" value="1"/>
</dbReference>
<dbReference type="InterPro" id="IPR005158">
    <property type="entry name" value="BTAD"/>
</dbReference>
<feature type="domain" description="OmpR/PhoB-type" evidence="8">
    <location>
        <begin position="1"/>
        <end position="93"/>
    </location>
</feature>
<dbReference type="EMBL" id="BSEV01000009">
    <property type="protein sequence ID" value="GLK10744.1"/>
    <property type="molecule type" value="Genomic_DNA"/>
</dbReference>